<evidence type="ECO:0000313" key="3">
    <source>
        <dbReference type="Proteomes" id="UP000410492"/>
    </source>
</evidence>
<keyword evidence="1" id="KW-0812">Transmembrane</keyword>
<dbReference type="AlphaFoldDB" id="A0A653C4Q4"/>
<keyword evidence="1" id="KW-0472">Membrane</keyword>
<accession>A0A653C4Q4</accession>
<feature type="transmembrane region" description="Helical" evidence="1">
    <location>
        <begin position="44"/>
        <end position="65"/>
    </location>
</feature>
<name>A0A653C4Q4_CALMS</name>
<organism evidence="2 3">
    <name type="scientific">Callosobruchus maculatus</name>
    <name type="common">Southern cowpea weevil</name>
    <name type="synonym">Pulse bruchid</name>
    <dbReference type="NCBI Taxonomy" id="64391"/>
    <lineage>
        <taxon>Eukaryota</taxon>
        <taxon>Metazoa</taxon>
        <taxon>Ecdysozoa</taxon>
        <taxon>Arthropoda</taxon>
        <taxon>Hexapoda</taxon>
        <taxon>Insecta</taxon>
        <taxon>Pterygota</taxon>
        <taxon>Neoptera</taxon>
        <taxon>Endopterygota</taxon>
        <taxon>Coleoptera</taxon>
        <taxon>Polyphaga</taxon>
        <taxon>Cucujiformia</taxon>
        <taxon>Chrysomeloidea</taxon>
        <taxon>Chrysomelidae</taxon>
        <taxon>Bruchinae</taxon>
        <taxon>Bruchini</taxon>
        <taxon>Callosobruchus</taxon>
    </lineage>
</organism>
<reference evidence="2 3" key="1">
    <citation type="submission" date="2019-01" db="EMBL/GenBank/DDBJ databases">
        <authorList>
            <person name="Sayadi A."/>
        </authorList>
    </citation>
    <scope>NUCLEOTIDE SEQUENCE [LARGE SCALE GENOMIC DNA]</scope>
</reference>
<keyword evidence="1" id="KW-1133">Transmembrane helix</keyword>
<dbReference type="EMBL" id="CAACVG010006968">
    <property type="protein sequence ID" value="VEN42845.1"/>
    <property type="molecule type" value="Genomic_DNA"/>
</dbReference>
<proteinExistence type="predicted"/>
<evidence type="ECO:0000313" key="2">
    <source>
        <dbReference type="EMBL" id="VEN42845.1"/>
    </source>
</evidence>
<dbReference type="Proteomes" id="UP000410492">
    <property type="component" value="Unassembled WGS sequence"/>
</dbReference>
<keyword evidence="3" id="KW-1185">Reference proteome</keyword>
<gene>
    <name evidence="2" type="ORF">CALMAC_LOCUS6196</name>
</gene>
<evidence type="ECO:0000256" key="1">
    <source>
        <dbReference type="SAM" id="Phobius"/>
    </source>
</evidence>
<sequence>MATISQCWCLEVTCQNEEISNMYHKFSLKIFIIINITNKNIHNIFQFFVWLFQIKYCLLVLLYFASFKVKASIGTYYCSVYKNMFLYRKLYELI</sequence>
<protein>
    <submittedName>
        <fullName evidence="2">Uncharacterized protein</fullName>
    </submittedName>
</protein>